<reference evidence="3" key="1">
    <citation type="submission" date="2012-01" db="EMBL/GenBank/DDBJ databases">
        <authorList>
            <person name="Walter R."/>
            <person name="Schartl M."/>
            <person name="Warren W."/>
        </authorList>
    </citation>
    <scope>NUCLEOTIDE SEQUENCE [LARGE SCALE GENOMIC DNA]</scope>
    <source>
        <strain evidence="3">JP 163 A</strain>
    </source>
</reference>
<reference evidence="3" key="2">
    <citation type="journal article" date="2013" name="Nat. Genet.">
        <title>The genome of the platyfish, Xiphophorus maculatus, provides insights into evolutionary adaptation and several complex traits.</title>
        <authorList>
            <person name="Schartl M."/>
            <person name="Walter R.B."/>
            <person name="Shen Y."/>
            <person name="Garcia T."/>
            <person name="Catchen J."/>
            <person name="Amores A."/>
            <person name="Braasch I."/>
            <person name="Chalopin D."/>
            <person name="Volff J.N."/>
            <person name="Lesch K.P."/>
            <person name="Bisazza A."/>
            <person name="Minx P."/>
            <person name="Hillier L."/>
            <person name="Wilson R.K."/>
            <person name="Fuerstenberg S."/>
            <person name="Boore J."/>
            <person name="Searle S."/>
            <person name="Postlethwait J.H."/>
            <person name="Warren W.C."/>
        </authorList>
    </citation>
    <scope>NUCLEOTIDE SEQUENCE [LARGE SCALE GENOMIC DNA]</scope>
    <source>
        <strain evidence="3">JP 163 A</strain>
    </source>
</reference>
<dbReference type="OMA" id="FAQRRFN"/>
<sequence length="65" mass="7845">MKCSAAFLVLSWVVLLKNITFFSDQHQLDQMQMDQKLDQQQLDQLQKEQLDKRSLKDKFAQRRFN</sequence>
<reference evidence="2" key="4">
    <citation type="submission" date="2025-09" db="UniProtKB">
        <authorList>
            <consortium name="Ensembl"/>
        </authorList>
    </citation>
    <scope>IDENTIFICATION</scope>
    <source>
        <strain evidence="2">JP 163 A</strain>
    </source>
</reference>
<accession>A0A3B5Q369</accession>
<evidence type="ECO:0000313" key="3">
    <source>
        <dbReference type="Proteomes" id="UP000002852"/>
    </source>
</evidence>
<proteinExistence type="predicted"/>
<dbReference type="AlphaFoldDB" id="A0A3B5Q369"/>
<evidence type="ECO:0000313" key="2">
    <source>
        <dbReference type="Ensembl" id="ENSXMAP00000024724.1"/>
    </source>
</evidence>
<dbReference type="Proteomes" id="UP000002852">
    <property type="component" value="Unassembled WGS sequence"/>
</dbReference>
<keyword evidence="3" id="KW-1185">Reference proteome</keyword>
<reference evidence="2" key="3">
    <citation type="submission" date="2025-08" db="UniProtKB">
        <authorList>
            <consortium name="Ensembl"/>
        </authorList>
    </citation>
    <scope>IDENTIFICATION</scope>
    <source>
        <strain evidence="2">JP 163 A</strain>
    </source>
</reference>
<dbReference type="Ensembl" id="ENSXMAT00000025684.1">
    <property type="protein sequence ID" value="ENSXMAP00000024724.1"/>
    <property type="gene ID" value="ENSXMAG00000029386.1"/>
</dbReference>
<organism evidence="2 3">
    <name type="scientific">Xiphophorus maculatus</name>
    <name type="common">Southern platyfish</name>
    <name type="synonym">Platypoecilus maculatus</name>
    <dbReference type="NCBI Taxonomy" id="8083"/>
    <lineage>
        <taxon>Eukaryota</taxon>
        <taxon>Metazoa</taxon>
        <taxon>Chordata</taxon>
        <taxon>Craniata</taxon>
        <taxon>Vertebrata</taxon>
        <taxon>Euteleostomi</taxon>
        <taxon>Actinopterygii</taxon>
        <taxon>Neopterygii</taxon>
        <taxon>Teleostei</taxon>
        <taxon>Neoteleostei</taxon>
        <taxon>Acanthomorphata</taxon>
        <taxon>Ovalentaria</taxon>
        <taxon>Atherinomorphae</taxon>
        <taxon>Cyprinodontiformes</taxon>
        <taxon>Poeciliidae</taxon>
        <taxon>Poeciliinae</taxon>
        <taxon>Xiphophorus</taxon>
    </lineage>
</organism>
<name>A0A3B5Q369_XIPMA</name>
<keyword evidence="1" id="KW-0732">Signal</keyword>
<evidence type="ECO:0000256" key="1">
    <source>
        <dbReference type="SAM" id="SignalP"/>
    </source>
</evidence>
<dbReference type="InParanoid" id="A0A3B5Q369"/>
<feature type="chain" id="PRO_5017237629" evidence="1">
    <location>
        <begin position="17"/>
        <end position="65"/>
    </location>
</feature>
<feature type="signal peptide" evidence="1">
    <location>
        <begin position="1"/>
        <end position="16"/>
    </location>
</feature>
<protein>
    <submittedName>
        <fullName evidence="2">Uncharacterized protein</fullName>
    </submittedName>
</protein>